<keyword evidence="2" id="KW-0813">Transport</keyword>
<feature type="transmembrane region" description="Helical" evidence="6">
    <location>
        <begin position="432"/>
        <end position="452"/>
    </location>
</feature>
<evidence type="ECO:0000256" key="2">
    <source>
        <dbReference type="ARBA" id="ARBA00022448"/>
    </source>
</evidence>
<feature type="transmembrane region" description="Helical" evidence="6">
    <location>
        <begin position="279"/>
        <end position="305"/>
    </location>
</feature>
<proteinExistence type="predicted"/>
<accession>A0ABP0EMB1</accession>
<dbReference type="PANTHER" id="PTHR43791:SF40">
    <property type="entry name" value="THIAMINE PATHWAY TRANSPORTER THI73"/>
    <property type="match status" value="1"/>
</dbReference>
<evidence type="ECO:0000259" key="7">
    <source>
        <dbReference type="PROSITE" id="PS50850"/>
    </source>
</evidence>
<dbReference type="PANTHER" id="PTHR43791">
    <property type="entry name" value="PERMEASE-RELATED"/>
    <property type="match status" value="1"/>
</dbReference>
<keyword evidence="9" id="KW-1185">Reference proteome</keyword>
<evidence type="ECO:0000313" key="9">
    <source>
        <dbReference type="Proteomes" id="UP001497600"/>
    </source>
</evidence>
<dbReference type="Proteomes" id="UP001497600">
    <property type="component" value="Chromosome H"/>
</dbReference>
<feature type="domain" description="Major facilitator superfamily (MFS) profile" evidence="7">
    <location>
        <begin position="47"/>
        <end position="457"/>
    </location>
</feature>
<evidence type="ECO:0000256" key="3">
    <source>
        <dbReference type="ARBA" id="ARBA00022692"/>
    </source>
</evidence>
<feature type="transmembrane region" description="Helical" evidence="6">
    <location>
        <begin position="204"/>
        <end position="225"/>
    </location>
</feature>
<feature type="transmembrane region" description="Helical" evidence="6">
    <location>
        <begin position="399"/>
        <end position="420"/>
    </location>
</feature>
<feature type="transmembrane region" description="Helical" evidence="6">
    <location>
        <begin position="368"/>
        <end position="387"/>
    </location>
</feature>
<reference evidence="8 9" key="1">
    <citation type="submission" date="2024-01" db="EMBL/GenBank/DDBJ databases">
        <authorList>
            <consortium name="Genoscope - CEA"/>
            <person name="William W."/>
        </authorList>
    </citation>
    <scope>NUCLEOTIDE SEQUENCE [LARGE SCALE GENOMIC DNA]</scope>
    <source>
        <strain evidence="8 9">29B2s-10</strain>
    </source>
</reference>
<feature type="transmembrane region" description="Helical" evidence="6">
    <location>
        <begin position="85"/>
        <end position="105"/>
    </location>
</feature>
<keyword evidence="4 6" id="KW-1133">Transmembrane helix</keyword>
<feature type="transmembrane region" description="Helical" evidence="6">
    <location>
        <begin position="342"/>
        <end position="362"/>
    </location>
</feature>
<comment type="subcellular location">
    <subcellularLocation>
        <location evidence="1">Membrane</location>
        <topology evidence="1">Multi-pass membrane protein</topology>
    </subcellularLocation>
</comment>
<dbReference type="EMBL" id="OZ004260">
    <property type="protein sequence ID" value="CAK7921421.1"/>
    <property type="molecule type" value="Genomic_DNA"/>
</dbReference>
<dbReference type="PROSITE" id="PS50850">
    <property type="entry name" value="MFS"/>
    <property type="match status" value="1"/>
</dbReference>
<feature type="transmembrane region" description="Helical" evidence="6">
    <location>
        <begin position="45"/>
        <end position="65"/>
    </location>
</feature>
<dbReference type="Pfam" id="PF07690">
    <property type="entry name" value="MFS_1"/>
    <property type="match status" value="1"/>
</dbReference>
<evidence type="ECO:0000256" key="6">
    <source>
        <dbReference type="SAM" id="Phobius"/>
    </source>
</evidence>
<evidence type="ECO:0000256" key="4">
    <source>
        <dbReference type="ARBA" id="ARBA00022989"/>
    </source>
</evidence>
<keyword evidence="3 6" id="KW-0812">Transmembrane</keyword>
<keyword evidence="5 6" id="KW-0472">Membrane</keyword>
<dbReference type="Gene3D" id="1.20.1250.20">
    <property type="entry name" value="MFS general substrate transporter like domains"/>
    <property type="match status" value="1"/>
</dbReference>
<gene>
    <name evidence="8" type="primary">THI73</name>
    <name evidence="8" type="ORF">CAAN4_H13960</name>
</gene>
<name>A0ABP0EMB1_9ASCO</name>
<organism evidence="8 9">
    <name type="scientific">[Candida] anglica</name>
    <dbReference type="NCBI Taxonomy" id="148631"/>
    <lineage>
        <taxon>Eukaryota</taxon>
        <taxon>Fungi</taxon>
        <taxon>Dikarya</taxon>
        <taxon>Ascomycota</taxon>
        <taxon>Saccharomycotina</taxon>
        <taxon>Pichiomycetes</taxon>
        <taxon>Debaryomycetaceae</taxon>
        <taxon>Kurtzmaniella</taxon>
    </lineage>
</organism>
<dbReference type="InterPro" id="IPR036259">
    <property type="entry name" value="MFS_trans_sf"/>
</dbReference>
<evidence type="ECO:0000256" key="1">
    <source>
        <dbReference type="ARBA" id="ARBA00004141"/>
    </source>
</evidence>
<dbReference type="InterPro" id="IPR020846">
    <property type="entry name" value="MFS_dom"/>
</dbReference>
<feature type="transmembrane region" description="Helical" evidence="6">
    <location>
        <begin position="317"/>
        <end position="335"/>
    </location>
</feature>
<evidence type="ECO:0000313" key="8">
    <source>
        <dbReference type="EMBL" id="CAK7921421.1"/>
    </source>
</evidence>
<evidence type="ECO:0000256" key="5">
    <source>
        <dbReference type="ARBA" id="ARBA00023136"/>
    </source>
</evidence>
<protein>
    <submittedName>
        <fullName evidence="8">Thiamine pathway transporter Thi73p</fullName>
    </submittedName>
</protein>
<dbReference type="SUPFAM" id="SSF103473">
    <property type="entry name" value="MFS general substrate transporter"/>
    <property type="match status" value="1"/>
</dbReference>
<feature type="transmembrane region" description="Helical" evidence="6">
    <location>
        <begin position="174"/>
        <end position="192"/>
    </location>
</feature>
<sequence length="495" mass="56064">MSTKDAKLNKEYDEAYEFICHKEIDSADETIVSDELSVIYRKIDLRILSILCGIYFLQFLDKTLLNYAAVMGIKKNLVGNQFSDLATILYVSYIVFEPVSAYLFQVLPPAKFFAACIICWGIVVVMHIFCQTYASLMVIRMLLGCFEACVAPGCIMITGMWWNKKQQLRRMGLWSIQAGTSTIFGGLLSFAFQHVDSTKTSLASWQIFFLLMGLITILYGVYVMIELPNNPTSAKFLNDREKMLVLENIRENQTGTENKVFKKEQIKELCIDPHTWPMFFLTVISMVATGAIITFSVTIISSFGFTAKQSALVQMPVGLSTILSIVGATYLCAYFNGNYRTYIFISLLVPAIIGYIVLLTTYNRIGNLLAIYLINTGTCVITMIYSWNGANTAGHTKRLARNCLTMIAFAIGALIGPQLFKAEDYPHYIPAKITLLVLTIVCIPLSLFVRYLSIKINRQRDLDVEGNEKWLKEVGDNYQFKDLTDIENKMFRYSY</sequence>
<feature type="transmembrane region" description="Helical" evidence="6">
    <location>
        <begin position="141"/>
        <end position="162"/>
    </location>
</feature>
<feature type="transmembrane region" description="Helical" evidence="6">
    <location>
        <begin position="112"/>
        <end position="129"/>
    </location>
</feature>
<dbReference type="InterPro" id="IPR011701">
    <property type="entry name" value="MFS"/>
</dbReference>